<dbReference type="GO" id="GO:0016746">
    <property type="term" value="F:acyltransferase activity"/>
    <property type="evidence" value="ECO:0007669"/>
    <property type="project" value="UniProtKB-KW"/>
</dbReference>
<dbReference type="EMBL" id="JBHRTN010000007">
    <property type="protein sequence ID" value="MFC3124492.1"/>
    <property type="molecule type" value="Genomic_DNA"/>
</dbReference>
<protein>
    <submittedName>
        <fullName evidence="2">GNAT family N-acetyltransferase</fullName>
        <ecNumber evidence="2">2.3.1.-</ecNumber>
    </submittedName>
</protein>
<keyword evidence="2" id="KW-0012">Acyltransferase</keyword>
<organism evidence="2 3">
    <name type="scientific">Teichococcus globiformis</name>
    <dbReference type="NCBI Taxonomy" id="2307229"/>
    <lineage>
        <taxon>Bacteria</taxon>
        <taxon>Pseudomonadati</taxon>
        <taxon>Pseudomonadota</taxon>
        <taxon>Alphaproteobacteria</taxon>
        <taxon>Acetobacterales</taxon>
        <taxon>Roseomonadaceae</taxon>
        <taxon>Roseomonas</taxon>
    </lineage>
</organism>
<keyword evidence="3" id="KW-1185">Reference proteome</keyword>
<dbReference type="Pfam" id="PF00583">
    <property type="entry name" value="Acetyltransf_1"/>
    <property type="match status" value="1"/>
</dbReference>
<dbReference type="InterPro" id="IPR016181">
    <property type="entry name" value="Acyl_CoA_acyltransferase"/>
</dbReference>
<dbReference type="Gene3D" id="3.40.630.30">
    <property type="match status" value="1"/>
</dbReference>
<dbReference type="InterPro" id="IPR000182">
    <property type="entry name" value="GNAT_dom"/>
</dbReference>
<dbReference type="SUPFAM" id="SSF55729">
    <property type="entry name" value="Acyl-CoA N-acyltransferases (Nat)"/>
    <property type="match status" value="1"/>
</dbReference>
<evidence type="ECO:0000259" key="1">
    <source>
        <dbReference type="PROSITE" id="PS51186"/>
    </source>
</evidence>
<dbReference type="EC" id="2.3.1.-" evidence="2"/>
<dbReference type="Proteomes" id="UP001595593">
    <property type="component" value="Unassembled WGS sequence"/>
</dbReference>
<proteinExistence type="predicted"/>
<accession>A0ABV7G0F4</accession>
<keyword evidence="2" id="KW-0808">Transferase</keyword>
<dbReference type="PROSITE" id="PS51186">
    <property type="entry name" value="GNAT"/>
    <property type="match status" value="1"/>
</dbReference>
<gene>
    <name evidence="2" type="ORF">ACFOD4_05405</name>
</gene>
<feature type="domain" description="N-acetyltransferase" evidence="1">
    <location>
        <begin position="1"/>
        <end position="148"/>
    </location>
</feature>
<sequence length="149" mass="15963">MLRIAAQVHQQFPEGETVFAERLALHPEGCRMLEEEGAALGYAIAHPWRFARPPALDSLLGALPERPDTYYLHDAALLPAARGQGAARTLVELMRADAGSLPSLSLVAVGGTAALWARLGFTEHADAALLEKLASYGPAARFMARFQSG</sequence>
<dbReference type="RefSeq" id="WP_379594918.1">
    <property type="nucleotide sequence ID" value="NZ_JBHRTN010000007.1"/>
</dbReference>
<dbReference type="CDD" id="cd04301">
    <property type="entry name" value="NAT_SF"/>
    <property type="match status" value="1"/>
</dbReference>
<evidence type="ECO:0000313" key="3">
    <source>
        <dbReference type="Proteomes" id="UP001595593"/>
    </source>
</evidence>
<comment type="caution">
    <text evidence="2">The sequence shown here is derived from an EMBL/GenBank/DDBJ whole genome shotgun (WGS) entry which is preliminary data.</text>
</comment>
<name>A0ABV7G0F4_9PROT</name>
<evidence type="ECO:0000313" key="2">
    <source>
        <dbReference type="EMBL" id="MFC3124492.1"/>
    </source>
</evidence>
<reference evidence="3" key="1">
    <citation type="journal article" date="2019" name="Int. J. Syst. Evol. Microbiol.">
        <title>The Global Catalogue of Microorganisms (GCM) 10K type strain sequencing project: providing services to taxonomists for standard genome sequencing and annotation.</title>
        <authorList>
            <consortium name="The Broad Institute Genomics Platform"/>
            <consortium name="The Broad Institute Genome Sequencing Center for Infectious Disease"/>
            <person name="Wu L."/>
            <person name="Ma J."/>
        </authorList>
    </citation>
    <scope>NUCLEOTIDE SEQUENCE [LARGE SCALE GENOMIC DNA]</scope>
    <source>
        <strain evidence="3">KCTC 52094</strain>
    </source>
</reference>